<sequence>LALAALRQGAPACVPAQDEAGPQQAAYVLFTSGSTGVPKGALVLHRGMMNHLQAKIADLGLTAADVCAQTAPQTFDISIWQMLAPLAVGARLLMVDDDVAQTPFALCETIRAAGVTVVELVPTLLEIVLATVDDRPDALGPLRWMISTGEALPVVLCRKWFERFPAIPLMNAYGPTECSDDVTHCILRQAPDAAEVHVPIGRAIGNVRLYVVDAALRLAPLGAAGELLVGGICVGGGYVNNPGATAAAFVADPFEPDSPYPAYRTGDLVRWRADGQLDYLGRMDGQVKLGGCRIELGEIEAVLDSDALVRRSVVTLSEHPLSGKRLCAYVIPDWKAIAALLAEQEKQRRTAEWQAIYDYYYSTAAAGGGDDPAFDTRGWNDSYTRAPFPPEEMRVWRDQALDKIRALRPQRILEIGCGTGMLLFSLAGQCRAYAGLDLSPEVVGRLRGQLASRYPQWSHVSVTAGDAHDLGGFDDASFDLVIINSVAQYFPGADYLRTTLELAAGKLAPGGHIFLGDLRALELQPGFLAHVQLTTLDDGASAQQLRAGVRRALEAENELCLAGGYLDGIAREGLAGRGAGVMHWLKRGAPSNELFNFRFDAAIRLEPPAAAPPVPLAWSEALA</sequence>
<proteinExistence type="predicted"/>
<evidence type="ECO:0000259" key="2">
    <source>
        <dbReference type="Pfam" id="PF08242"/>
    </source>
</evidence>
<dbReference type="SUPFAM" id="SSF53335">
    <property type="entry name" value="S-adenosyl-L-methionine-dependent methyltransferases"/>
    <property type="match status" value="1"/>
</dbReference>
<dbReference type="Pfam" id="PF00501">
    <property type="entry name" value="AMP-binding"/>
    <property type="match status" value="1"/>
</dbReference>
<organism evidence="3 4">
    <name type="scientific">Duganella vulcania</name>
    <dbReference type="NCBI Taxonomy" id="2692166"/>
    <lineage>
        <taxon>Bacteria</taxon>
        <taxon>Pseudomonadati</taxon>
        <taxon>Pseudomonadota</taxon>
        <taxon>Betaproteobacteria</taxon>
        <taxon>Burkholderiales</taxon>
        <taxon>Oxalobacteraceae</taxon>
        <taxon>Telluria group</taxon>
        <taxon>Duganella</taxon>
    </lineage>
</organism>
<dbReference type="InterPro" id="IPR000873">
    <property type="entry name" value="AMP-dep_synth/lig_dom"/>
</dbReference>
<evidence type="ECO:0000259" key="1">
    <source>
        <dbReference type="Pfam" id="PF00501"/>
    </source>
</evidence>
<dbReference type="GO" id="GO:0043041">
    <property type="term" value="P:amino acid activation for nonribosomal peptide biosynthetic process"/>
    <property type="evidence" value="ECO:0007669"/>
    <property type="project" value="TreeGrafter"/>
</dbReference>
<dbReference type="SUPFAM" id="SSF56801">
    <property type="entry name" value="Acetyl-CoA synthetase-like"/>
    <property type="match status" value="1"/>
</dbReference>
<dbReference type="Gene3D" id="3.30.300.30">
    <property type="match status" value="1"/>
</dbReference>
<dbReference type="CDD" id="cd05930">
    <property type="entry name" value="A_NRPS"/>
    <property type="match status" value="1"/>
</dbReference>
<dbReference type="InterPro" id="IPR042099">
    <property type="entry name" value="ANL_N_sf"/>
</dbReference>
<comment type="caution">
    <text evidence="3">The sequence shown here is derived from an EMBL/GenBank/DDBJ whole genome shotgun (WGS) entry which is preliminary data.</text>
</comment>
<dbReference type="GO" id="GO:0031177">
    <property type="term" value="F:phosphopantetheine binding"/>
    <property type="evidence" value="ECO:0007669"/>
    <property type="project" value="TreeGrafter"/>
</dbReference>
<dbReference type="InterPro" id="IPR045851">
    <property type="entry name" value="AMP-bd_C_sf"/>
</dbReference>
<dbReference type="InterPro" id="IPR013217">
    <property type="entry name" value="Methyltransf_12"/>
</dbReference>
<feature type="non-terminal residue" evidence="3">
    <location>
        <position position="623"/>
    </location>
</feature>
<name>A0A845GG25_9BURK</name>
<dbReference type="PANTHER" id="PTHR45527">
    <property type="entry name" value="NONRIBOSOMAL PEPTIDE SYNTHETASE"/>
    <property type="match status" value="1"/>
</dbReference>
<dbReference type="PANTHER" id="PTHR45527:SF1">
    <property type="entry name" value="FATTY ACID SYNTHASE"/>
    <property type="match status" value="1"/>
</dbReference>
<dbReference type="Proteomes" id="UP000470302">
    <property type="component" value="Unassembled WGS sequence"/>
</dbReference>
<feature type="domain" description="Methyltransferase type 12" evidence="2">
    <location>
        <begin position="413"/>
        <end position="513"/>
    </location>
</feature>
<dbReference type="EMBL" id="WWCW01000333">
    <property type="protein sequence ID" value="MYM91968.1"/>
    <property type="molecule type" value="Genomic_DNA"/>
</dbReference>
<feature type="domain" description="AMP-dependent synthetase/ligase" evidence="1">
    <location>
        <begin position="17"/>
        <end position="238"/>
    </location>
</feature>
<dbReference type="Gene3D" id="3.40.50.12780">
    <property type="entry name" value="N-terminal domain of ligase-like"/>
    <property type="match status" value="1"/>
</dbReference>
<dbReference type="GO" id="GO:0005829">
    <property type="term" value="C:cytosol"/>
    <property type="evidence" value="ECO:0007669"/>
    <property type="project" value="TreeGrafter"/>
</dbReference>
<reference evidence="3 4" key="1">
    <citation type="submission" date="2020-01" db="EMBL/GenBank/DDBJ databases">
        <title>Novel species isolated from a subtropical stream in China.</title>
        <authorList>
            <person name="Lu H."/>
        </authorList>
    </citation>
    <scope>NUCLEOTIDE SEQUENCE [LARGE SCALE GENOMIC DNA]</scope>
    <source>
        <strain evidence="3 4">FT82W</strain>
    </source>
</reference>
<dbReference type="InterPro" id="IPR029063">
    <property type="entry name" value="SAM-dependent_MTases_sf"/>
</dbReference>
<dbReference type="PROSITE" id="PS00455">
    <property type="entry name" value="AMP_BINDING"/>
    <property type="match status" value="1"/>
</dbReference>
<dbReference type="Gene3D" id="3.40.50.150">
    <property type="entry name" value="Vaccinia Virus protein VP39"/>
    <property type="match status" value="1"/>
</dbReference>
<dbReference type="InterPro" id="IPR020845">
    <property type="entry name" value="AMP-binding_CS"/>
</dbReference>
<dbReference type="AlphaFoldDB" id="A0A845GG25"/>
<protein>
    <submittedName>
        <fullName evidence="3">AMP-binding protein</fullName>
    </submittedName>
</protein>
<feature type="non-terminal residue" evidence="3">
    <location>
        <position position="1"/>
    </location>
</feature>
<accession>A0A845GG25</accession>
<dbReference type="Pfam" id="PF08242">
    <property type="entry name" value="Methyltransf_12"/>
    <property type="match status" value="1"/>
</dbReference>
<dbReference type="RefSeq" id="WP_161100503.1">
    <property type="nucleotide sequence ID" value="NZ_WWCW01000333.1"/>
</dbReference>
<evidence type="ECO:0000313" key="4">
    <source>
        <dbReference type="Proteomes" id="UP000470302"/>
    </source>
</evidence>
<evidence type="ECO:0000313" key="3">
    <source>
        <dbReference type="EMBL" id="MYM91968.1"/>
    </source>
</evidence>
<dbReference type="GO" id="GO:0044550">
    <property type="term" value="P:secondary metabolite biosynthetic process"/>
    <property type="evidence" value="ECO:0007669"/>
    <property type="project" value="TreeGrafter"/>
</dbReference>
<dbReference type="CDD" id="cd02440">
    <property type="entry name" value="AdoMet_MTases"/>
    <property type="match status" value="1"/>
</dbReference>
<gene>
    <name evidence="3" type="ORF">GTP91_32935</name>
</gene>